<evidence type="ECO:0000256" key="1">
    <source>
        <dbReference type="SAM" id="MobiDB-lite"/>
    </source>
</evidence>
<dbReference type="EMBL" id="HADW01011668">
    <property type="protein sequence ID" value="SBP13068.1"/>
    <property type="molecule type" value="Transcribed_RNA"/>
</dbReference>
<organism evidence="3">
    <name type="scientific">Iconisemion striatum</name>
    <dbReference type="NCBI Taxonomy" id="60296"/>
    <lineage>
        <taxon>Eukaryota</taxon>
        <taxon>Metazoa</taxon>
        <taxon>Chordata</taxon>
        <taxon>Craniata</taxon>
        <taxon>Vertebrata</taxon>
        <taxon>Euteleostomi</taxon>
        <taxon>Actinopterygii</taxon>
        <taxon>Neopterygii</taxon>
        <taxon>Teleostei</taxon>
        <taxon>Neoteleostei</taxon>
        <taxon>Acanthomorphata</taxon>
        <taxon>Ovalentaria</taxon>
        <taxon>Atherinomorphae</taxon>
        <taxon>Cyprinodontiformes</taxon>
        <taxon>Nothobranchiidae</taxon>
        <taxon>Iconisemion</taxon>
    </lineage>
</organism>
<gene>
    <name evidence="3" type="primary">PGBD4</name>
</gene>
<reference evidence="3" key="1">
    <citation type="submission" date="2016-05" db="EMBL/GenBank/DDBJ databases">
        <authorList>
            <person name="Lavstsen T."/>
            <person name="Jespersen J.S."/>
        </authorList>
    </citation>
    <scope>NUCLEOTIDE SEQUENCE</scope>
    <source>
        <tissue evidence="3">Brain</tissue>
    </source>
</reference>
<dbReference type="AlphaFoldDB" id="A0A1A7X538"/>
<sequence>MNVQQAAQLFFELEDEERDGDWQPESEADSEDFDDDVADPSFLLDNEKEELAILRKMQKMTERKEQLGMTSSSESNLNINSACQAYFHPRRELAVDERMVTTKAKTSITQYMKDKPTKWGIKMFVLAESSSGYTIRFSIYTGKTESQ</sequence>
<proteinExistence type="predicted"/>
<feature type="domain" description="PiggyBac transposable element-derived protein" evidence="2">
    <location>
        <begin position="79"/>
        <end position="145"/>
    </location>
</feature>
<feature type="compositionally biased region" description="Acidic residues" evidence="1">
    <location>
        <begin position="12"/>
        <end position="38"/>
    </location>
</feature>
<protein>
    <recommendedName>
        <fullName evidence="2">PiggyBac transposable element-derived protein domain-containing protein</fullName>
    </recommendedName>
</protein>
<dbReference type="PANTHER" id="PTHR46599">
    <property type="entry name" value="PIGGYBAC TRANSPOSABLE ELEMENT-DERIVED PROTEIN 4"/>
    <property type="match status" value="1"/>
</dbReference>
<name>A0A1A7X538_9TELE</name>
<dbReference type="Pfam" id="PF13843">
    <property type="entry name" value="DDE_Tnp_1_7"/>
    <property type="match status" value="1"/>
</dbReference>
<dbReference type="PANTHER" id="PTHR46599:SF3">
    <property type="entry name" value="PIGGYBAC TRANSPOSABLE ELEMENT-DERIVED PROTEIN 4"/>
    <property type="match status" value="1"/>
</dbReference>
<reference evidence="3" key="2">
    <citation type="submission" date="2016-06" db="EMBL/GenBank/DDBJ databases">
        <title>The genome of a short-lived fish provides insights into sex chromosome evolution and the genetic control of aging.</title>
        <authorList>
            <person name="Reichwald K."/>
            <person name="Felder M."/>
            <person name="Petzold A."/>
            <person name="Koch P."/>
            <person name="Groth M."/>
            <person name="Platzer M."/>
        </authorList>
    </citation>
    <scope>NUCLEOTIDE SEQUENCE</scope>
    <source>
        <tissue evidence="3">Brain</tissue>
    </source>
</reference>
<accession>A0A1A7X538</accession>
<feature type="non-terminal residue" evidence="3">
    <location>
        <position position="147"/>
    </location>
</feature>
<evidence type="ECO:0000259" key="2">
    <source>
        <dbReference type="Pfam" id="PF13843"/>
    </source>
</evidence>
<evidence type="ECO:0000313" key="3">
    <source>
        <dbReference type="EMBL" id="SBP13068.1"/>
    </source>
</evidence>
<feature type="region of interest" description="Disordered" evidence="1">
    <location>
        <begin position="11"/>
        <end position="39"/>
    </location>
</feature>
<dbReference type="InterPro" id="IPR029526">
    <property type="entry name" value="PGBD"/>
</dbReference>